<feature type="domain" description="SnoaL-like" evidence="1">
    <location>
        <begin position="12"/>
        <end position="112"/>
    </location>
</feature>
<evidence type="ECO:0000259" key="1">
    <source>
        <dbReference type="Pfam" id="PF12680"/>
    </source>
</evidence>
<dbReference type="RefSeq" id="WP_087463211.1">
    <property type="nucleotide sequence ID" value="NZ_CP021425.1"/>
</dbReference>
<dbReference type="OrthoDB" id="391735at2"/>
<evidence type="ECO:0000313" key="2">
    <source>
        <dbReference type="EMBL" id="ARU58433.1"/>
    </source>
</evidence>
<dbReference type="AlphaFoldDB" id="A0A1Y0IGB0"/>
<keyword evidence="3" id="KW-1185">Reference proteome</keyword>
<evidence type="ECO:0000313" key="3">
    <source>
        <dbReference type="Proteomes" id="UP000196027"/>
    </source>
</evidence>
<keyword evidence="2" id="KW-0413">Isomerase</keyword>
<dbReference type="GO" id="GO:0016853">
    <property type="term" value="F:isomerase activity"/>
    <property type="evidence" value="ECO:0007669"/>
    <property type="project" value="UniProtKB-KW"/>
</dbReference>
<reference evidence="2 3" key="1">
    <citation type="submission" date="2017-05" db="EMBL/GenBank/DDBJ databases">
        <title>Genomic insights into alkan degradation activity of Oleiphilus messinensis.</title>
        <authorList>
            <person name="Kozyavkin S.A."/>
            <person name="Slesarev A.I."/>
            <person name="Golyshin P.N."/>
            <person name="Korzhenkov A."/>
            <person name="Golyshina O.N."/>
            <person name="Toshchakov S.V."/>
        </authorList>
    </citation>
    <scope>NUCLEOTIDE SEQUENCE [LARGE SCALE GENOMIC DNA]</scope>
    <source>
        <strain evidence="2 3">ME102</strain>
    </source>
</reference>
<gene>
    <name evidence="2" type="ORF">OLMES_4437</name>
</gene>
<sequence length="161" mass="18687">MATASDVNTALVSRLYEAFKKLDAETMASCYHPEAHFEDEVFKLTGTDIADMWRMLCAQATGFELHYSNVKCDEITGSAHWEPSYDFSVTGRRVHNVIDAEFEFKDGLIYRHRDRFSFWRWSRQALGMPGILLGWSGLIRNKVKQTANANLRRFIEKSRRK</sequence>
<dbReference type="KEGG" id="ome:OLMES_4437"/>
<name>A0A1Y0IGB0_9GAMM</name>
<dbReference type="Gene3D" id="3.10.450.50">
    <property type="match status" value="1"/>
</dbReference>
<accession>A0A1Y0IGB0</accession>
<organism evidence="2 3">
    <name type="scientific">Oleiphilus messinensis</name>
    <dbReference type="NCBI Taxonomy" id="141451"/>
    <lineage>
        <taxon>Bacteria</taxon>
        <taxon>Pseudomonadati</taxon>
        <taxon>Pseudomonadota</taxon>
        <taxon>Gammaproteobacteria</taxon>
        <taxon>Oceanospirillales</taxon>
        <taxon>Oleiphilaceae</taxon>
        <taxon>Oleiphilus</taxon>
    </lineage>
</organism>
<protein>
    <submittedName>
        <fullName evidence="2">Ketosteroid isomerase-like protein</fullName>
    </submittedName>
</protein>
<dbReference type="InterPro" id="IPR037401">
    <property type="entry name" value="SnoaL-like"/>
</dbReference>
<dbReference type="SUPFAM" id="SSF54427">
    <property type="entry name" value="NTF2-like"/>
    <property type="match status" value="1"/>
</dbReference>
<dbReference type="Pfam" id="PF12680">
    <property type="entry name" value="SnoaL_2"/>
    <property type="match status" value="1"/>
</dbReference>
<dbReference type="InterPro" id="IPR032710">
    <property type="entry name" value="NTF2-like_dom_sf"/>
</dbReference>
<dbReference type="EMBL" id="CP021425">
    <property type="protein sequence ID" value="ARU58433.1"/>
    <property type="molecule type" value="Genomic_DNA"/>
</dbReference>
<proteinExistence type="predicted"/>
<dbReference type="Proteomes" id="UP000196027">
    <property type="component" value="Chromosome"/>
</dbReference>